<accession>A0A484MLS5</accession>
<name>A0A484MLS5_9ASTE</name>
<protein>
    <submittedName>
        <fullName evidence="1">Uncharacterized protein</fullName>
    </submittedName>
</protein>
<organism evidence="1 2">
    <name type="scientific">Cuscuta campestris</name>
    <dbReference type="NCBI Taxonomy" id="132261"/>
    <lineage>
        <taxon>Eukaryota</taxon>
        <taxon>Viridiplantae</taxon>
        <taxon>Streptophyta</taxon>
        <taxon>Embryophyta</taxon>
        <taxon>Tracheophyta</taxon>
        <taxon>Spermatophyta</taxon>
        <taxon>Magnoliopsida</taxon>
        <taxon>eudicotyledons</taxon>
        <taxon>Gunneridae</taxon>
        <taxon>Pentapetalae</taxon>
        <taxon>asterids</taxon>
        <taxon>lamiids</taxon>
        <taxon>Solanales</taxon>
        <taxon>Convolvulaceae</taxon>
        <taxon>Cuscuteae</taxon>
        <taxon>Cuscuta</taxon>
        <taxon>Cuscuta subgen. Grammica</taxon>
        <taxon>Cuscuta sect. Cleistogrammica</taxon>
    </lineage>
</organism>
<keyword evidence="2" id="KW-1185">Reference proteome</keyword>
<dbReference type="AlphaFoldDB" id="A0A484MLS5"/>
<gene>
    <name evidence="1" type="ORF">CCAM_LOCUS31215</name>
</gene>
<sequence length="66" mass="7897">MVLQLKPRGLRFWDRPLFHYMKRTLYMGLPHYGNGPAVEYTFCLVWGVLCNHLRRKVIPYRATGRC</sequence>
<evidence type="ECO:0000313" key="2">
    <source>
        <dbReference type="Proteomes" id="UP000595140"/>
    </source>
</evidence>
<dbReference type="Proteomes" id="UP000595140">
    <property type="component" value="Unassembled WGS sequence"/>
</dbReference>
<reference evidence="1 2" key="1">
    <citation type="submission" date="2018-04" db="EMBL/GenBank/DDBJ databases">
        <authorList>
            <person name="Vogel A."/>
        </authorList>
    </citation>
    <scope>NUCLEOTIDE SEQUENCE [LARGE SCALE GENOMIC DNA]</scope>
</reference>
<evidence type="ECO:0000313" key="1">
    <source>
        <dbReference type="EMBL" id="VFQ89439.1"/>
    </source>
</evidence>
<dbReference type="EMBL" id="OOIL02003813">
    <property type="protein sequence ID" value="VFQ89439.1"/>
    <property type="molecule type" value="Genomic_DNA"/>
</dbReference>
<proteinExistence type="predicted"/>